<name>A0A5M8FJ27_9GAMM</name>
<dbReference type="Proteomes" id="UP000322981">
    <property type="component" value="Unassembled WGS sequence"/>
</dbReference>
<protein>
    <recommendedName>
        <fullName evidence="3">DUF4351 domain-containing protein</fullName>
    </recommendedName>
</protein>
<dbReference type="RefSeq" id="WP_150093405.1">
    <property type="nucleotide sequence ID" value="NZ_JBFUOH010000119.1"/>
</dbReference>
<comment type="caution">
    <text evidence="1">The sequence shown here is derived from an EMBL/GenBank/DDBJ whole genome shotgun (WGS) entry which is preliminary data.</text>
</comment>
<proteinExistence type="predicted"/>
<sequence>MTNADTKTTVAAPKRDHDSPWKEALERFFPESLALLFPAIHAEIDWSAPYRALDSELQQITGDADSGRCYADKLLDVRTTDGRETWVLVHVEVQGGAQALFSKRMFQYNYRIRDRYDRSVVSLAVLSDSNRRFRPVCYEDGRWGCRILFEFPVVKLLDYAEPARWAELEASDNVFALVVMAQIRAKVTDDAETLKGWKFRLIRMMYERGYERALILELFRLIDWMIRLPAGLEADFRQQLYAYEEQQRMPYVTTVEQAGIQRGEAMILLAQLQEKFGPDTADAYRERITAAESEQLLQWSKRILSAETPETIFH</sequence>
<keyword evidence="2" id="KW-1185">Reference proteome</keyword>
<evidence type="ECO:0008006" key="3">
    <source>
        <dbReference type="Google" id="ProtNLM"/>
    </source>
</evidence>
<dbReference type="AlphaFoldDB" id="A0A5M8FJ27"/>
<organism evidence="1 2">
    <name type="scientific">Thiohalocapsa marina</name>
    <dbReference type="NCBI Taxonomy" id="424902"/>
    <lineage>
        <taxon>Bacteria</taxon>
        <taxon>Pseudomonadati</taxon>
        <taxon>Pseudomonadota</taxon>
        <taxon>Gammaproteobacteria</taxon>
        <taxon>Chromatiales</taxon>
        <taxon>Chromatiaceae</taxon>
        <taxon>Thiohalocapsa</taxon>
    </lineage>
</organism>
<dbReference type="PANTHER" id="PTHR35586">
    <property type="entry name" value="SLL1691 PROTEIN"/>
    <property type="match status" value="1"/>
</dbReference>
<dbReference type="OrthoDB" id="5562276at2"/>
<dbReference type="EMBL" id="VWXX01000016">
    <property type="protein sequence ID" value="KAA6184677.1"/>
    <property type="molecule type" value="Genomic_DNA"/>
</dbReference>
<gene>
    <name evidence="1" type="ORF">F2Q65_11265</name>
</gene>
<reference evidence="1 2" key="1">
    <citation type="submission" date="2019-09" db="EMBL/GenBank/DDBJ databases">
        <title>Whole-genome sequence of the purple sulfur bacterium Thiohalocapsa marina DSM 19078.</title>
        <authorList>
            <person name="Kyndt J.A."/>
            <person name="Meyer T.E."/>
        </authorList>
    </citation>
    <scope>NUCLEOTIDE SEQUENCE [LARGE SCALE GENOMIC DNA]</scope>
    <source>
        <strain evidence="1 2">DSM 19078</strain>
    </source>
</reference>
<evidence type="ECO:0000313" key="2">
    <source>
        <dbReference type="Proteomes" id="UP000322981"/>
    </source>
</evidence>
<evidence type="ECO:0000313" key="1">
    <source>
        <dbReference type="EMBL" id="KAA6184677.1"/>
    </source>
</evidence>
<dbReference type="PANTHER" id="PTHR35586:SF1">
    <property type="entry name" value="SLL1691 PROTEIN"/>
    <property type="match status" value="1"/>
</dbReference>
<accession>A0A5M8FJ27</accession>